<dbReference type="Gene3D" id="3.40.390.10">
    <property type="entry name" value="Collagenase (Catalytic Domain)"/>
    <property type="match status" value="1"/>
</dbReference>
<keyword evidence="2" id="KW-1185">Reference proteome</keyword>
<proteinExistence type="predicted"/>
<dbReference type="GeneID" id="85195528"/>
<reference evidence="1 2" key="1">
    <citation type="submission" date="2023-07" db="EMBL/GenBank/DDBJ databases">
        <title>Closed genoem sequence of Methanomicrococcus sp. Hf6.</title>
        <authorList>
            <person name="Poehlein A."/>
            <person name="Protasov E."/>
            <person name="Platt K."/>
            <person name="Reeh H."/>
            <person name="Daniel R."/>
            <person name="Brune A."/>
        </authorList>
    </citation>
    <scope>NUCLEOTIDE SEQUENCE [LARGE SCALE GENOMIC DNA]</scope>
    <source>
        <strain evidence="1 2">Hf6</strain>
    </source>
</reference>
<dbReference type="AlphaFoldDB" id="A0AA96VB19"/>
<organism evidence="1 2">
    <name type="scientific">Methanimicrococcus hongohii</name>
    <dbReference type="NCBI Taxonomy" id="3028295"/>
    <lineage>
        <taxon>Archaea</taxon>
        <taxon>Methanobacteriati</taxon>
        <taxon>Methanobacteriota</taxon>
        <taxon>Stenosarchaea group</taxon>
        <taxon>Methanomicrobia</taxon>
        <taxon>Methanosarcinales</taxon>
        <taxon>Methanosarcinaceae</taxon>
        <taxon>Methanimicrococcus</taxon>
    </lineage>
</organism>
<name>A0AA96VB19_9EURY</name>
<dbReference type="SUPFAM" id="SSF55486">
    <property type="entry name" value="Metalloproteases ('zincins'), catalytic domain"/>
    <property type="match status" value="1"/>
</dbReference>
<dbReference type="InterPro" id="IPR024079">
    <property type="entry name" value="MetalloPept_cat_dom_sf"/>
</dbReference>
<dbReference type="KEGG" id="mehf:MmiHf6_09850"/>
<sequence>MKSKMMIGMSLLIIFAMISNASACGYHIPHSVDSGYNMHWGGSVNSSFINELNAGINTWNALGKVNISKDTALTLQDITITYVNTYDPNEPTTPGVYNSNRNYIYFYKPVLDTFTYSERVKTATHELGHALGIGELSAFSGNIMKPGKSSQTYLGSKDKEVYNCLWR</sequence>
<evidence type="ECO:0000313" key="2">
    <source>
        <dbReference type="Proteomes" id="UP001302978"/>
    </source>
</evidence>
<accession>A0AA96VB19</accession>
<evidence type="ECO:0008006" key="3">
    <source>
        <dbReference type="Google" id="ProtNLM"/>
    </source>
</evidence>
<evidence type="ECO:0000313" key="1">
    <source>
        <dbReference type="EMBL" id="WNY23672.1"/>
    </source>
</evidence>
<dbReference type="RefSeq" id="WP_316556813.1">
    <property type="nucleotide sequence ID" value="NZ_CP131059.1"/>
</dbReference>
<dbReference type="GO" id="GO:0008237">
    <property type="term" value="F:metallopeptidase activity"/>
    <property type="evidence" value="ECO:0007669"/>
    <property type="project" value="InterPro"/>
</dbReference>
<dbReference type="Proteomes" id="UP001302978">
    <property type="component" value="Chromosome"/>
</dbReference>
<gene>
    <name evidence="1" type="ORF">MmiHf6_09850</name>
</gene>
<protein>
    <recommendedName>
        <fullName evidence="3">Peptidase M10 metallopeptidase domain-containing protein</fullName>
    </recommendedName>
</protein>
<dbReference type="EMBL" id="CP131059">
    <property type="protein sequence ID" value="WNY23672.1"/>
    <property type="molecule type" value="Genomic_DNA"/>
</dbReference>